<evidence type="ECO:0000313" key="12">
    <source>
        <dbReference type="EMBL" id="PKK91956.1"/>
    </source>
</evidence>
<organism evidence="12 13">
    <name type="scientific">Candidatus Wallbacteria bacterium HGW-Wallbacteria-1</name>
    <dbReference type="NCBI Taxonomy" id="2013854"/>
    <lineage>
        <taxon>Bacteria</taxon>
        <taxon>Candidatus Walliibacteriota</taxon>
    </lineage>
</organism>
<gene>
    <name evidence="12" type="ORF">CVV64_00590</name>
</gene>
<dbReference type="AlphaFoldDB" id="A0A2N1PUH5"/>
<dbReference type="GO" id="GO:0004674">
    <property type="term" value="F:protein serine/threonine kinase activity"/>
    <property type="evidence" value="ECO:0007669"/>
    <property type="project" value="UniProtKB-KW"/>
</dbReference>
<dbReference type="Gene3D" id="1.10.510.10">
    <property type="entry name" value="Transferase(Phosphotransferase) domain 1"/>
    <property type="match status" value="1"/>
</dbReference>
<comment type="caution">
    <text evidence="12">The sequence shown here is derived from an EMBL/GenBank/DDBJ whole genome shotgun (WGS) entry which is preliminary data.</text>
</comment>
<keyword evidence="10" id="KW-0812">Transmembrane</keyword>
<dbReference type="SUPFAM" id="SSF56112">
    <property type="entry name" value="Protein kinase-like (PK-like)"/>
    <property type="match status" value="1"/>
</dbReference>
<reference evidence="12 13" key="1">
    <citation type="journal article" date="2017" name="ISME J.">
        <title>Potential for microbial H2 and metal transformations associated with novel bacteria and archaea in deep terrestrial subsurface sediments.</title>
        <authorList>
            <person name="Hernsdorf A.W."/>
            <person name="Amano Y."/>
            <person name="Miyakawa K."/>
            <person name="Ise K."/>
            <person name="Suzuki Y."/>
            <person name="Anantharaman K."/>
            <person name="Probst A."/>
            <person name="Burstein D."/>
            <person name="Thomas B.C."/>
            <person name="Banfield J.F."/>
        </authorList>
    </citation>
    <scope>NUCLEOTIDE SEQUENCE [LARGE SCALE GENOMIC DNA]</scope>
    <source>
        <strain evidence="12">HGW-Wallbacteria-1</strain>
    </source>
</reference>
<dbReference type="EMBL" id="PGXC01000001">
    <property type="protein sequence ID" value="PKK91956.1"/>
    <property type="molecule type" value="Genomic_DNA"/>
</dbReference>
<evidence type="ECO:0000256" key="6">
    <source>
        <dbReference type="ARBA" id="ARBA00022840"/>
    </source>
</evidence>
<dbReference type="GO" id="GO:0005524">
    <property type="term" value="F:ATP binding"/>
    <property type="evidence" value="ECO:0007669"/>
    <property type="project" value="UniProtKB-KW"/>
</dbReference>
<dbReference type="PANTHER" id="PTHR43895">
    <property type="entry name" value="CALCIUM/CALMODULIN-DEPENDENT PROTEIN KINASE KINASE-RELATED"/>
    <property type="match status" value="1"/>
</dbReference>
<evidence type="ECO:0000256" key="1">
    <source>
        <dbReference type="ARBA" id="ARBA00012513"/>
    </source>
</evidence>
<keyword evidence="4" id="KW-0547">Nucleotide-binding</keyword>
<proteinExistence type="predicted"/>
<keyword evidence="10" id="KW-1133">Transmembrane helix</keyword>
<dbReference type="Pfam" id="PF00069">
    <property type="entry name" value="Pkinase"/>
    <property type="match status" value="1"/>
</dbReference>
<protein>
    <recommendedName>
        <fullName evidence="1">non-specific serine/threonine protein kinase</fullName>
        <ecNumber evidence="1">2.7.11.1</ecNumber>
    </recommendedName>
</protein>
<feature type="transmembrane region" description="Helical" evidence="10">
    <location>
        <begin position="398"/>
        <end position="416"/>
    </location>
</feature>
<keyword evidence="3" id="KW-0808">Transferase</keyword>
<dbReference type="GO" id="GO:0007165">
    <property type="term" value="P:signal transduction"/>
    <property type="evidence" value="ECO:0007669"/>
    <property type="project" value="TreeGrafter"/>
</dbReference>
<evidence type="ECO:0000256" key="3">
    <source>
        <dbReference type="ARBA" id="ARBA00022679"/>
    </source>
</evidence>
<feature type="compositionally biased region" description="Basic and acidic residues" evidence="9">
    <location>
        <begin position="332"/>
        <end position="344"/>
    </location>
</feature>
<evidence type="ECO:0000313" key="13">
    <source>
        <dbReference type="Proteomes" id="UP000233256"/>
    </source>
</evidence>
<dbReference type="Proteomes" id="UP000233256">
    <property type="component" value="Unassembled WGS sequence"/>
</dbReference>
<keyword evidence="2" id="KW-0723">Serine/threonine-protein kinase</keyword>
<dbReference type="InterPro" id="IPR000719">
    <property type="entry name" value="Prot_kinase_dom"/>
</dbReference>
<keyword evidence="10" id="KW-0472">Membrane</keyword>
<accession>A0A2N1PUH5</accession>
<sequence>MSTGLLSCSGITDDAGKSPEFRIGESGMKRVLKGKYEILEKIEETEKVVVCLARFVSSNRPLVVKLYKRHYSTSADRLQALTSETETLSRLTHPCLVKVFDMDFVGDIYFVAMENISGVSLFEMVENGIFVTVPQAVNIVMQLGALLTFAQREKVKARSIKLSNILITKLGQVKVLGFSKPFSETVRGIRKTRSHTTVHSDIFFMGYVLYLLITGKYPVDAQNRRVRSLANISIDTDEIRWKLDDPGGDDIARRNLDRLLLKATTRNIASRYKTVEKFLEALERHVGRYDYMINTEEADAAEESAGELDAVRDILFEAGSGNGEEPAGSSKKQVEADVRAERDSADLNQPSAEVSFESLPGASIAPREPQVRSGTGHSLIWQSDQEVRGEYFLSGIDPMWLVVIGVFLVALLGIYWKI</sequence>
<evidence type="ECO:0000256" key="9">
    <source>
        <dbReference type="SAM" id="MobiDB-lite"/>
    </source>
</evidence>
<feature type="region of interest" description="Disordered" evidence="9">
    <location>
        <begin position="319"/>
        <end position="344"/>
    </location>
</feature>
<dbReference type="InterPro" id="IPR011009">
    <property type="entry name" value="Kinase-like_dom_sf"/>
</dbReference>
<name>A0A2N1PUH5_9BACT</name>
<evidence type="ECO:0000256" key="10">
    <source>
        <dbReference type="SAM" id="Phobius"/>
    </source>
</evidence>
<dbReference type="EC" id="2.7.11.1" evidence="1"/>
<feature type="domain" description="Protein kinase" evidence="11">
    <location>
        <begin position="36"/>
        <end position="292"/>
    </location>
</feature>
<keyword evidence="5" id="KW-0418">Kinase</keyword>
<evidence type="ECO:0000256" key="7">
    <source>
        <dbReference type="ARBA" id="ARBA00047899"/>
    </source>
</evidence>
<evidence type="ECO:0000256" key="8">
    <source>
        <dbReference type="ARBA" id="ARBA00048679"/>
    </source>
</evidence>
<dbReference type="Gene3D" id="3.30.200.20">
    <property type="entry name" value="Phosphorylase Kinase, domain 1"/>
    <property type="match status" value="1"/>
</dbReference>
<evidence type="ECO:0000256" key="2">
    <source>
        <dbReference type="ARBA" id="ARBA00022527"/>
    </source>
</evidence>
<dbReference type="PROSITE" id="PS50011">
    <property type="entry name" value="PROTEIN_KINASE_DOM"/>
    <property type="match status" value="1"/>
</dbReference>
<comment type="catalytic activity">
    <reaction evidence="7">
        <text>L-threonyl-[protein] + ATP = O-phospho-L-threonyl-[protein] + ADP + H(+)</text>
        <dbReference type="Rhea" id="RHEA:46608"/>
        <dbReference type="Rhea" id="RHEA-COMP:11060"/>
        <dbReference type="Rhea" id="RHEA-COMP:11605"/>
        <dbReference type="ChEBI" id="CHEBI:15378"/>
        <dbReference type="ChEBI" id="CHEBI:30013"/>
        <dbReference type="ChEBI" id="CHEBI:30616"/>
        <dbReference type="ChEBI" id="CHEBI:61977"/>
        <dbReference type="ChEBI" id="CHEBI:456216"/>
        <dbReference type="EC" id="2.7.11.1"/>
    </reaction>
</comment>
<keyword evidence="6" id="KW-0067">ATP-binding</keyword>
<dbReference type="SMART" id="SM00220">
    <property type="entry name" value="S_TKc"/>
    <property type="match status" value="1"/>
</dbReference>
<dbReference type="PANTHER" id="PTHR43895:SF32">
    <property type="entry name" value="SERINE_THREONINE-PROTEIN KINASE CHK1"/>
    <property type="match status" value="1"/>
</dbReference>
<evidence type="ECO:0000256" key="4">
    <source>
        <dbReference type="ARBA" id="ARBA00022741"/>
    </source>
</evidence>
<evidence type="ECO:0000259" key="11">
    <source>
        <dbReference type="PROSITE" id="PS50011"/>
    </source>
</evidence>
<evidence type="ECO:0000256" key="5">
    <source>
        <dbReference type="ARBA" id="ARBA00022777"/>
    </source>
</evidence>
<comment type="catalytic activity">
    <reaction evidence="8">
        <text>L-seryl-[protein] + ATP = O-phospho-L-seryl-[protein] + ADP + H(+)</text>
        <dbReference type="Rhea" id="RHEA:17989"/>
        <dbReference type="Rhea" id="RHEA-COMP:9863"/>
        <dbReference type="Rhea" id="RHEA-COMP:11604"/>
        <dbReference type="ChEBI" id="CHEBI:15378"/>
        <dbReference type="ChEBI" id="CHEBI:29999"/>
        <dbReference type="ChEBI" id="CHEBI:30616"/>
        <dbReference type="ChEBI" id="CHEBI:83421"/>
        <dbReference type="ChEBI" id="CHEBI:456216"/>
        <dbReference type="EC" id="2.7.11.1"/>
    </reaction>
</comment>